<evidence type="ECO:0000313" key="4">
    <source>
        <dbReference type="Proteomes" id="UP000092871"/>
    </source>
</evidence>
<name>A0A1C3JUM2_9GAMM</name>
<accession>A0A1C3JUM2</accession>
<dbReference type="AlphaFoldDB" id="A0A1C3JUM2"/>
<dbReference type="SUPFAM" id="SSF52540">
    <property type="entry name" value="P-loop containing nucleoside triphosphate hydrolases"/>
    <property type="match status" value="1"/>
</dbReference>
<reference evidence="2 3" key="2">
    <citation type="submission" date="2016-06" db="EMBL/GenBank/DDBJ databases">
        <authorList>
            <person name="Rodrigo-Torres L."/>
            <person name="Arahal D.R."/>
        </authorList>
    </citation>
    <scope>NUCLEOTIDE SEQUENCE [LARGE SCALE GENOMIC DNA]</scope>
    <source>
        <strain evidence="2 3">CECT 5116</strain>
    </source>
</reference>
<dbReference type="EMBL" id="FLRA01000023">
    <property type="protein sequence ID" value="SBT18948.1"/>
    <property type="molecule type" value="Genomic_DNA"/>
</dbReference>
<dbReference type="EMBL" id="FLRB01000013">
    <property type="protein sequence ID" value="SBT21903.1"/>
    <property type="molecule type" value="Genomic_DNA"/>
</dbReference>
<dbReference type="Gene3D" id="3.40.50.300">
    <property type="entry name" value="P-loop containing nucleotide triphosphate hydrolases"/>
    <property type="match status" value="1"/>
</dbReference>
<evidence type="ECO:0000313" key="2">
    <source>
        <dbReference type="EMBL" id="SBT21903.1"/>
    </source>
</evidence>
<dbReference type="InterPro" id="IPR027417">
    <property type="entry name" value="P-loop_NTPase"/>
</dbReference>
<proteinExistence type="predicted"/>
<dbReference type="OrthoDB" id="5147122at2"/>
<evidence type="ECO:0008006" key="5">
    <source>
        <dbReference type="Google" id="ProtNLM"/>
    </source>
</evidence>
<dbReference type="Proteomes" id="UP000092871">
    <property type="component" value="Unassembled WGS sequence"/>
</dbReference>
<evidence type="ECO:0000313" key="1">
    <source>
        <dbReference type="EMBL" id="SBT18948.1"/>
    </source>
</evidence>
<dbReference type="RefSeq" id="WP_067038154.1">
    <property type="nucleotide sequence ID" value="NZ_FLRA01000023.1"/>
</dbReference>
<organism evidence="1 4">
    <name type="scientific">Marinomonas gallaica</name>
    <dbReference type="NCBI Taxonomy" id="1806667"/>
    <lineage>
        <taxon>Bacteria</taxon>
        <taxon>Pseudomonadati</taxon>
        <taxon>Pseudomonadota</taxon>
        <taxon>Gammaproteobacteria</taxon>
        <taxon>Oceanospirillales</taxon>
        <taxon>Oceanospirillaceae</taxon>
        <taxon>Marinomonas</taxon>
    </lineage>
</organism>
<keyword evidence="3" id="KW-1185">Reference proteome</keyword>
<gene>
    <name evidence="1" type="ORF">MGA5115_03109</name>
    <name evidence="2" type="ORF">MGA5116_02513</name>
</gene>
<sequence length="340" mass="39902">MSNTLVIHVGVPKTGSTSIQKFLFENRGVLKKMGLEYHETHSVDRFNPDYWAHHLLAHKWGGWMNPKDYPISPDKAWDVLKNDLSFGENRTVLISSERFSDILSGPSSEKVFEFIKATLPNVNIKIMAYLRNQVSLVESFYKQQVKVGMSVLPLKDYLEIQTPDFLNYYEFFKGCSHFIGKDNIIFRSYENDILSNSNIICSFLKQFEIELPSRFYKKEERYNESTSTLSTALLSHPDLRKTQQRRRYRNAIRKLFDEQRTLNNTKPSLLSDVQKEYVKEKYQYSNGQLPTFFCGLDSSVFMYLDECPKTDHLEDVKFLISYREMLEFIKVFNEDLSDLP</sequence>
<evidence type="ECO:0000313" key="3">
    <source>
        <dbReference type="Proteomes" id="UP000092840"/>
    </source>
</evidence>
<dbReference type="Proteomes" id="UP000092840">
    <property type="component" value="Unassembled WGS sequence"/>
</dbReference>
<reference evidence="1 4" key="1">
    <citation type="submission" date="2016-06" db="EMBL/GenBank/DDBJ databases">
        <authorList>
            <person name="Kjaerup R.B."/>
            <person name="Dalgaard T.S."/>
            <person name="Juul-Madsen H.R."/>
        </authorList>
    </citation>
    <scope>NUCLEOTIDE SEQUENCE [LARGE SCALE GENOMIC DNA]</scope>
    <source>
        <strain evidence="1 4">CECT 5115</strain>
    </source>
</reference>
<protein>
    <recommendedName>
        <fullName evidence="5">Sulfotransferase domain-containing protein</fullName>
    </recommendedName>
</protein>